<comment type="similarity">
    <text evidence="9">Belongs to the MntA antitoxin family.</text>
</comment>
<evidence type="ECO:0000256" key="2">
    <source>
        <dbReference type="ARBA" id="ARBA00022649"/>
    </source>
</evidence>
<sequence length="95" mass="11177">MDRSMILDFLRNNKDTLAQEYGVVKIGLFGSYANELQHEGSDIDIAIVTNKKDYFNREDLREYLEHHFGASVDIGYLDSFRSYYRAQIEKEIIYV</sequence>
<dbReference type="InterPro" id="IPR052038">
    <property type="entry name" value="Type-VII_TA_antitoxin"/>
</dbReference>
<dbReference type="InterPro" id="IPR043519">
    <property type="entry name" value="NT_sf"/>
</dbReference>
<dbReference type="PANTHER" id="PTHR33571">
    <property type="entry name" value="SSL8005 PROTEIN"/>
    <property type="match status" value="1"/>
</dbReference>
<accession>A0A7W7Y4I4</accession>
<keyword evidence="3" id="KW-0808">Transferase</keyword>
<gene>
    <name evidence="11" type="ORF">HNR37_001268</name>
</gene>
<dbReference type="GO" id="GO:0005524">
    <property type="term" value="F:ATP binding"/>
    <property type="evidence" value="ECO:0007669"/>
    <property type="project" value="UniProtKB-KW"/>
</dbReference>
<evidence type="ECO:0000313" key="12">
    <source>
        <dbReference type="Proteomes" id="UP000528322"/>
    </source>
</evidence>
<keyword evidence="4" id="KW-0548">Nucleotidyltransferase</keyword>
<name>A0A7W7Y4I4_9BACT</name>
<evidence type="ECO:0000256" key="9">
    <source>
        <dbReference type="ARBA" id="ARBA00038276"/>
    </source>
</evidence>
<evidence type="ECO:0000256" key="6">
    <source>
        <dbReference type="ARBA" id="ARBA00022741"/>
    </source>
</evidence>
<keyword evidence="6" id="KW-0547">Nucleotide-binding</keyword>
<comment type="cofactor">
    <cofactor evidence="1">
        <name>Mg(2+)</name>
        <dbReference type="ChEBI" id="CHEBI:18420"/>
    </cofactor>
</comment>
<evidence type="ECO:0000256" key="8">
    <source>
        <dbReference type="ARBA" id="ARBA00022842"/>
    </source>
</evidence>
<dbReference type="Pfam" id="PF01909">
    <property type="entry name" value="NTP_transf_2"/>
    <property type="match status" value="1"/>
</dbReference>
<dbReference type="Gene3D" id="3.30.460.10">
    <property type="entry name" value="Beta Polymerase, domain 2"/>
    <property type="match status" value="1"/>
</dbReference>
<evidence type="ECO:0000256" key="3">
    <source>
        <dbReference type="ARBA" id="ARBA00022679"/>
    </source>
</evidence>
<dbReference type="CDD" id="cd05403">
    <property type="entry name" value="NT_KNTase_like"/>
    <property type="match status" value="1"/>
</dbReference>
<dbReference type="EMBL" id="JACHID010000007">
    <property type="protein sequence ID" value="MBB5021951.1"/>
    <property type="molecule type" value="Genomic_DNA"/>
</dbReference>
<evidence type="ECO:0000256" key="7">
    <source>
        <dbReference type="ARBA" id="ARBA00022840"/>
    </source>
</evidence>
<feature type="domain" description="Polymerase nucleotidyl transferase" evidence="10">
    <location>
        <begin position="14"/>
        <end position="95"/>
    </location>
</feature>
<evidence type="ECO:0000259" key="10">
    <source>
        <dbReference type="Pfam" id="PF01909"/>
    </source>
</evidence>
<keyword evidence="2" id="KW-1277">Toxin-antitoxin system</keyword>
<evidence type="ECO:0000313" key="11">
    <source>
        <dbReference type="EMBL" id="MBB5021951.1"/>
    </source>
</evidence>
<comment type="caution">
    <text evidence="11">The sequence shown here is derived from an EMBL/GenBank/DDBJ whole genome shotgun (WGS) entry which is preliminary data.</text>
</comment>
<evidence type="ECO:0000256" key="4">
    <source>
        <dbReference type="ARBA" id="ARBA00022695"/>
    </source>
</evidence>
<keyword evidence="7" id="KW-0067">ATP-binding</keyword>
<dbReference type="AlphaFoldDB" id="A0A7W7Y4I4"/>
<dbReference type="SUPFAM" id="SSF81301">
    <property type="entry name" value="Nucleotidyltransferase"/>
    <property type="match status" value="1"/>
</dbReference>
<evidence type="ECO:0000256" key="1">
    <source>
        <dbReference type="ARBA" id="ARBA00001946"/>
    </source>
</evidence>
<keyword evidence="12" id="KW-1185">Reference proteome</keyword>
<reference evidence="11 12" key="1">
    <citation type="submission" date="2020-08" db="EMBL/GenBank/DDBJ databases">
        <title>Genomic Encyclopedia of Type Strains, Phase IV (KMG-IV): sequencing the most valuable type-strain genomes for metagenomic binning, comparative biology and taxonomic classification.</title>
        <authorList>
            <person name="Goeker M."/>
        </authorList>
    </citation>
    <scope>NUCLEOTIDE SEQUENCE [LARGE SCALE GENOMIC DNA]</scope>
    <source>
        <strain evidence="11 12">DSM 22071</strain>
    </source>
</reference>
<proteinExistence type="inferred from homology"/>
<dbReference type="PANTHER" id="PTHR33571:SF14">
    <property type="entry name" value="PROTEIN ADENYLYLTRANSFERASE MJ0435-RELATED"/>
    <property type="match status" value="1"/>
</dbReference>
<dbReference type="Proteomes" id="UP000528322">
    <property type="component" value="Unassembled WGS sequence"/>
</dbReference>
<protein>
    <recommendedName>
        <fullName evidence="10">Polymerase nucleotidyl transferase domain-containing protein</fullName>
    </recommendedName>
</protein>
<organism evidence="11 12">
    <name type="scientific">Desulfurispira natronophila</name>
    <dbReference type="NCBI Taxonomy" id="682562"/>
    <lineage>
        <taxon>Bacteria</taxon>
        <taxon>Pseudomonadati</taxon>
        <taxon>Chrysiogenota</taxon>
        <taxon>Chrysiogenia</taxon>
        <taxon>Chrysiogenales</taxon>
        <taxon>Chrysiogenaceae</taxon>
        <taxon>Desulfurispira</taxon>
    </lineage>
</organism>
<dbReference type="GO" id="GO:0016779">
    <property type="term" value="F:nucleotidyltransferase activity"/>
    <property type="evidence" value="ECO:0007669"/>
    <property type="project" value="UniProtKB-KW"/>
</dbReference>
<keyword evidence="5" id="KW-0479">Metal-binding</keyword>
<evidence type="ECO:0000256" key="5">
    <source>
        <dbReference type="ARBA" id="ARBA00022723"/>
    </source>
</evidence>
<dbReference type="InterPro" id="IPR002934">
    <property type="entry name" value="Polymerase_NTP_transf_dom"/>
</dbReference>
<dbReference type="GO" id="GO:0046872">
    <property type="term" value="F:metal ion binding"/>
    <property type="evidence" value="ECO:0007669"/>
    <property type="project" value="UniProtKB-KW"/>
</dbReference>
<dbReference type="RefSeq" id="WP_183731575.1">
    <property type="nucleotide sequence ID" value="NZ_JACHID010000007.1"/>
</dbReference>
<keyword evidence="8" id="KW-0460">Magnesium</keyword>